<comment type="caution">
    <text evidence="3">The sequence shown here is derived from an EMBL/GenBank/DDBJ whole genome shotgun (WGS) entry which is preliminary data.</text>
</comment>
<evidence type="ECO:0000256" key="1">
    <source>
        <dbReference type="SAM" id="Coils"/>
    </source>
</evidence>
<protein>
    <submittedName>
        <fullName evidence="3">Uncharacterized protein</fullName>
    </submittedName>
</protein>
<reference evidence="3 4" key="1">
    <citation type="submission" date="2016-01" db="EMBL/GenBank/DDBJ databases">
        <title>Genome sequencing of Roseivirga spongicola UST030701-084.</title>
        <authorList>
            <person name="Selvaratnam C."/>
            <person name="Thevarajoo S."/>
            <person name="Goh K.M."/>
            <person name="Ee R."/>
            <person name="Chan K.-G."/>
            <person name="Chong C.S."/>
        </authorList>
    </citation>
    <scope>NUCLEOTIDE SEQUENCE [LARGE SCALE GENOMIC DNA]</scope>
    <source>
        <strain evidence="3 4">UST030701-084</strain>
    </source>
</reference>
<keyword evidence="1" id="KW-0175">Coiled coil</keyword>
<organism evidence="3 4">
    <name type="scientific">Roseivirga spongicola</name>
    <dbReference type="NCBI Taxonomy" id="333140"/>
    <lineage>
        <taxon>Bacteria</taxon>
        <taxon>Pseudomonadati</taxon>
        <taxon>Bacteroidota</taxon>
        <taxon>Cytophagia</taxon>
        <taxon>Cytophagales</taxon>
        <taxon>Roseivirgaceae</taxon>
        <taxon>Roseivirga</taxon>
    </lineage>
</organism>
<feature type="coiled-coil region" evidence="1">
    <location>
        <begin position="65"/>
        <end position="99"/>
    </location>
</feature>
<dbReference type="RefSeq" id="WP_068215940.1">
    <property type="nucleotide sequence ID" value="NZ_CP139724.1"/>
</dbReference>
<evidence type="ECO:0000256" key="2">
    <source>
        <dbReference type="SAM" id="MobiDB-lite"/>
    </source>
</evidence>
<dbReference type="EMBL" id="LRPC01000001">
    <property type="protein sequence ID" value="KYG77519.1"/>
    <property type="molecule type" value="Genomic_DNA"/>
</dbReference>
<proteinExistence type="predicted"/>
<sequence length="314" mass="35129">MSDVEINKVHKQAEHLSRQQFDLTVNGQAENAGVRKVNAADGNLDNQQDSKEKKKDMSWELLQLIQDFKNDVGDMLDRLKEIREEMDKVGNRINKGKAALESGSMDAITFQLMSEHNYSQEKIDGMSDDQKTEALENHIEEDKLTYDQLKNEYIKVDQALQDKLNSDTFQMLSKEDQERLKREYETASQAEIVRIDAKAGHLDVENAKADAREVTGWDSSVLSKATDSMALSEGEEFEAEFEDFSAFDEFSSSSFADTLDDGNQFAASAGSITQSFNQAGGMTTMTSDVDLTGELKQSEDATYSGQSMTKGMKL</sequence>
<keyword evidence="4" id="KW-1185">Reference proteome</keyword>
<evidence type="ECO:0000313" key="3">
    <source>
        <dbReference type="EMBL" id="KYG77519.1"/>
    </source>
</evidence>
<gene>
    <name evidence="3" type="ORF">AWW68_01745</name>
</gene>
<dbReference type="Proteomes" id="UP000075606">
    <property type="component" value="Unassembled WGS sequence"/>
</dbReference>
<dbReference type="OrthoDB" id="9950012at2"/>
<name>A0A150XFL4_9BACT</name>
<feature type="region of interest" description="Disordered" evidence="2">
    <location>
        <begin position="34"/>
        <end position="53"/>
    </location>
</feature>
<accession>A0A150XFL4</accession>
<evidence type="ECO:0000313" key="4">
    <source>
        <dbReference type="Proteomes" id="UP000075606"/>
    </source>
</evidence>
<dbReference type="AlphaFoldDB" id="A0A150XFL4"/>